<dbReference type="EMBL" id="BAABAL010000027">
    <property type="protein sequence ID" value="GAA4036716.1"/>
    <property type="molecule type" value="Genomic_DNA"/>
</dbReference>
<feature type="transmembrane region" description="Helical" evidence="1">
    <location>
        <begin position="55"/>
        <end position="77"/>
    </location>
</feature>
<evidence type="ECO:0000313" key="2">
    <source>
        <dbReference type="EMBL" id="GAA4036716.1"/>
    </source>
</evidence>
<name>A0ABP7U638_9PSEU</name>
<dbReference type="Proteomes" id="UP001501747">
    <property type="component" value="Unassembled WGS sequence"/>
</dbReference>
<keyword evidence="1" id="KW-1133">Transmembrane helix</keyword>
<proteinExistence type="predicted"/>
<accession>A0ABP7U638</accession>
<protein>
    <submittedName>
        <fullName evidence="2">Uncharacterized protein</fullName>
    </submittedName>
</protein>
<keyword evidence="1" id="KW-0812">Transmembrane</keyword>
<gene>
    <name evidence="2" type="ORF">GCM10022247_73180</name>
</gene>
<comment type="caution">
    <text evidence="2">The sequence shown here is derived from an EMBL/GenBank/DDBJ whole genome shotgun (WGS) entry which is preliminary data.</text>
</comment>
<keyword evidence="1" id="KW-0472">Membrane</keyword>
<sequence>MSDRHNRGSPIFKYAEPPFRQSLTAQWFVCPSGVLGTCIAFATITTAARGVPRTVMLLAVGSGAVIVDAFIGIGVGWRWHHGILSLSVIALLVEMTWSCAHRLKVGRPRRR</sequence>
<organism evidence="2 3">
    <name type="scientific">Allokutzneria multivorans</name>
    <dbReference type="NCBI Taxonomy" id="1142134"/>
    <lineage>
        <taxon>Bacteria</taxon>
        <taxon>Bacillati</taxon>
        <taxon>Actinomycetota</taxon>
        <taxon>Actinomycetes</taxon>
        <taxon>Pseudonocardiales</taxon>
        <taxon>Pseudonocardiaceae</taxon>
        <taxon>Allokutzneria</taxon>
    </lineage>
</organism>
<feature type="transmembrane region" description="Helical" evidence="1">
    <location>
        <begin position="25"/>
        <end position="48"/>
    </location>
</feature>
<feature type="transmembrane region" description="Helical" evidence="1">
    <location>
        <begin position="83"/>
        <end position="103"/>
    </location>
</feature>
<reference evidence="3" key="1">
    <citation type="journal article" date="2019" name="Int. J. Syst. Evol. Microbiol.">
        <title>The Global Catalogue of Microorganisms (GCM) 10K type strain sequencing project: providing services to taxonomists for standard genome sequencing and annotation.</title>
        <authorList>
            <consortium name="The Broad Institute Genomics Platform"/>
            <consortium name="The Broad Institute Genome Sequencing Center for Infectious Disease"/>
            <person name="Wu L."/>
            <person name="Ma J."/>
        </authorList>
    </citation>
    <scope>NUCLEOTIDE SEQUENCE [LARGE SCALE GENOMIC DNA]</scope>
    <source>
        <strain evidence="3">JCM 17342</strain>
    </source>
</reference>
<dbReference type="RefSeq" id="WP_344885948.1">
    <property type="nucleotide sequence ID" value="NZ_BAABAL010000027.1"/>
</dbReference>
<keyword evidence="3" id="KW-1185">Reference proteome</keyword>
<evidence type="ECO:0000256" key="1">
    <source>
        <dbReference type="SAM" id="Phobius"/>
    </source>
</evidence>
<evidence type="ECO:0000313" key="3">
    <source>
        <dbReference type="Proteomes" id="UP001501747"/>
    </source>
</evidence>